<proteinExistence type="predicted"/>
<name>A0A3D8J4B9_9HELI</name>
<evidence type="ECO:0000313" key="2">
    <source>
        <dbReference type="Proteomes" id="UP000256695"/>
    </source>
</evidence>
<accession>A0A3D8J4B9</accession>
<keyword evidence="2" id="KW-1185">Reference proteome</keyword>
<reference evidence="1 2" key="1">
    <citation type="submission" date="2018-04" db="EMBL/GenBank/DDBJ databases">
        <title>Novel Campyloabacter and Helicobacter Species and Strains.</title>
        <authorList>
            <person name="Mannion A.J."/>
            <person name="Shen Z."/>
            <person name="Fox J.G."/>
        </authorList>
    </citation>
    <scope>NUCLEOTIDE SEQUENCE [LARGE SCALE GENOMIC DNA]</scope>
    <source>
        <strain evidence="1 2">MIT 04-9362</strain>
    </source>
</reference>
<dbReference type="AlphaFoldDB" id="A0A3D8J4B9"/>
<evidence type="ECO:0000313" key="1">
    <source>
        <dbReference type="EMBL" id="RDU72347.1"/>
    </source>
</evidence>
<gene>
    <name evidence="1" type="ORF">CQA57_07020</name>
</gene>
<dbReference type="Proteomes" id="UP000256695">
    <property type="component" value="Unassembled WGS sequence"/>
</dbReference>
<sequence length="148" mass="17426">MQVEFQIFGGRDTQAEIYSFKDLAEYIGNCDFSYTSKEQEAEIINEWIDDAEDEDCLSYYNELIDYLNTLTGNVWLKVFWSNGNSKVIVFNSSEEDIFKILLKNEFFARKILNLHYLNVDNENFIEYKKASASEKNFNNAEEVVIIEY</sequence>
<comment type="caution">
    <text evidence="1">The sequence shown here is derived from an EMBL/GenBank/DDBJ whole genome shotgun (WGS) entry which is preliminary data.</text>
</comment>
<organism evidence="1 2">
    <name type="scientific">Helicobacter anseris</name>
    <dbReference type="NCBI Taxonomy" id="375926"/>
    <lineage>
        <taxon>Bacteria</taxon>
        <taxon>Pseudomonadati</taxon>
        <taxon>Campylobacterota</taxon>
        <taxon>Epsilonproteobacteria</taxon>
        <taxon>Campylobacterales</taxon>
        <taxon>Helicobacteraceae</taxon>
        <taxon>Helicobacter</taxon>
    </lineage>
</organism>
<protein>
    <submittedName>
        <fullName evidence="1">Uncharacterized protein</fullName>
    </submittedName>
</protein>
<dbReference type="EMBL" id="NXLX01000021">
    <property type="protein sequence ID" value="RDU72347.1"/>
    <property type="molecule type" value="Genomic_DNA"/>
</dbReference>
<dbReference type="RefSeq" id="WP_115579530.1">
    <property type="nucleotide sequence ID" value="NZ_NXLX01000021.1"/>
</dbReference>